<comment type="subunit">
    <text evidence="2 10">Heterotrimer of A, B and C subunits.</text>
</comment>
<evidence type="ECO:0000259" key="12">
    <source>
        <dbReference type="Pfam" id="PF01425"/>
    </source>
</evidence>
<feature type="active site" description="Charge relay system" evidence="10">
    <location>
        <position position="154"/>
    </location>
</feature>
<dbReference type="Proteomes" id="UP000009374">
    <property type="component" value="Unassembled WGS sequence"/>
</dbReference>
<dbReference type="GO" id="GO:0050567">
    <property type="term" value="F:glutaminyl-tRNA synthase (glutamine-hydrolyzing) activity"/>
    <property type="evidence" value="ECO:0007669"/>
    <property type="project" value="UniProtKB-UniRule"/>
</dbReference>
<keyword evidence="8 10" id="KW-0648">Protein biosynthesis</keyword>
<dbReference type="EC" id="6.3.5.7" evidence="3 10"/>
<feature type="domain" description="Amidase" evidence="12">
    <location>
        <begin position="25"/>
        <end position="468"/>
    </location>
</feature>
<dbReference type="Pfam" id="PF01425">
    <property type="entry name" value="Amidase"/>
    <property type="match status" value="1"/>
</dbReference>
<evidence type="ECO:0000256" key="4">
    <source>
        <dbReference type="ARBA" id="ARBA00014428"/>
    </source>
</evidence>
<dbReference type="InterPro" id="IPR036928">
    <property type="entry name" value="AS_sf"/>
</dbReference>
<evidence type="ECO:0000256" key="7">
    <source>
        <dbReference type="ARBA" id="ARBA00022840"/>
    </source>
</evidence>
<evidence type="ECO:0000256" key="8">
    <source>
        <dbReference type="ARBA" id="ARBA00022917"/>
    </source>
</evidence>
<accession>C6HUX0</accession>
<evidence type="ECO:0000256" key="11">
    <source>
        <dbReference type="SAM" id="MobiDB-lite"/>
    </source>
</evidence>
<evidence type="ECO:0000256" key="2">
    <source>
        <dbReference type="ARBA" id="ARBA00011123"/>
    </source>
</evidence>
<feature type="active site" description="Acyl-ester intermediate" evidence="10">
    <location>
        <position position="178"/>
    </location>
</feature>
<evidence type="ECO:0000256" key="1">
    <source>
        <dbReference type="ARBA" id="ARBA00008069"/>
    </source>
</evidence>
<gene>
    <name evidence="10" type="primary">gatA</name>
    <name evidence="13" type="ORF">UBAL3_74420038</name>
</gene>
<dbReference type="EMBL" id="GG693859">
    <property type="protein sequence ID" value="EES53581.1"/>
    <property type="molecule type" value="Genomic_DNA"/>
</dbReference>
<dbReference type="GO" id="GO:0005524">
    <property type="term" value="F:ATP binding"/>
    <property type="evidence" value="ECO:0007669"/>
    <property type="project" value="UniProtKB-KW"/>
</dbReference>
<evidence type="ECO:0000256" key="10">
    <source>
        <dbReference type="HAMAP-Rule" id="MF_00120"/>
    </source>
</evidence>
<comment type="catalytic activity">
    <reaction evidence="9 10">
        <text>L-glutamyl-tRNA(Gln) + L-glutamine + ATP + H2O = L-glutaminyl-tRNA(Gln) + L-glutamate + ADP + phosphate + H(+)</text>
        <dbReference type="Rhea" id="RHEA:17521"/>
        <dbReference type="Rhea" id="RHEA-COMP:9681"/>
        <dbReference type="Rhea" id="RHEA-COMP:9684"/>
        <dbReference type="ChEBI" id="CHEBI:15377"/>
        <dbReference type="ChEBI" id="CHEBI:15378"/>
        <dbReference type="ChEBI" id="CHEBI:29985"/>
        <dbReference type="ChEBI" id="CHEBI:30616"/>
        <dbReference type="ChEBI" id="CHEBI:43474"/>
        <dbReference type="ChEBI" id="CHEBI:58359"/>
        <dbReference type="ChEBI" id="CHEBI:78520"/>
        <dbReference type="ChEBI" id="CHEBI:78521"/>
        <dbReference type="ChEBI" id="CHEBI:456216"/>
        <dbReference type="EC" id="6.3.5.7"/>
    </reaction>
</comment>
<dbReference type="PANTHER" id="PTHR11895">
    <property type="entry name" value="TRANSAMIDASE"/>
    <property type="match status" value="1"/>
</dbReference>
<dbReference type="NCBIfam" id="TIGR00132">
    <property type="entry name" value="gatA"/>
    <property type="match status" value="1"/>
</dbReference>
<dbReference type="GO" id="GO:0006412">
    <property type="term" value="P:translation"/>
    <property type="evidence" value="ECO:0007669"/>
    <property type="project" value="UniProtKB-UniRule"/>
</dbReference>
<proteinExistence type="inferred from homology"/>
<dbReference type="InterPro" id="IPR004412">
    <property type="entry name" value="GatA"/>
</dbReference>
<sequence length="501" mass="53963">MKNPFFVSVADFARGRDEGRFTLEEVTAYFLDRTRSLSGEIHACLSVNDNAINRARQLDNRLRGEKPPSPLTGYPLMIKDNLEVRDMPTTCASRILEGYRSLRTATAVSRLLSLGTIILGKTNLDEFAMGSSTENSAFGPTRNPWDPSRVPGGSSGGSAAAVAAGLAPLSLGSDTGGSIRQPAAFCGVIGVKPTYGRISRSGLVAFASSLDQIGPFAVEAEDALEALVAMSGADPLDMTTEGRDPEEMRRDFTQTSLSGLRLGIPAALFGEGLDNSIRERLADVRKGLSFDGVREEEIELAHAAMGINVYYVLATSEAASNLCRFDGVRYGFRAAGSANLREMYEETRDKGFGLEVKRRILLGTFALSAGYQEAFYRKARKVQALIRQEFLDAFSRCDVIMTPTSPTPAFSFGEKTGDPLSMYLSDIYTITANLAGLPALSVPAGVDADGLPVGVHLIGPPWSEGRLLAVAREISRRWPMPLPRVHATHGTIPGGKRGEEK</sequence>
<dbReference type="InterPro" id="IPR000120">
    <property type="entry name" value="Amidase"/>
</dbReference>
<dbReference type="Gene3D" id="3.90.1300.10">
    <property type="entry name" value="Amidase signature (AS) domain"/>
    <property type="match status" value="1"/>
</dbReference>
<feature type="compositionally biased region" description="Low complexity" evidence="11">
    <location>
        <begin position="147"/>
        <end position="157"/>
    </location>
</feature>
<dbReference type="GO" id="GO:0016740">
    <property type="term" value="F:transferase activity"/>
    <property type="evidence" value="ECO:0007669"/>
    <property type="project" value="UniProtKB-KW"/>
</dbReference>
<keyword evidence="7 10" id="KW-0067">ATP-binding</keyword>
<evidence type="ECO:0000256" key="5">
    <source>
        <dbReference type="ARBA" id="ARBA00022598"/>
    </source>
</evidence>
<keyword evidence="13" id="KW-0808">Transferase</keyword>
<protein>
    <recommendedName>
        <fullName evidence="4 10">Glutamyl-tRNA(Gln) amidotransferase subunit A</fullName>
        <shortName evidence="10">Glu-ADT subunit A</shortName>
        <ecNumber evidence="3 10">6.3.5.7</ecNumber>
    </recommendedName>
</protein>
<comment type="similarity">
    <text evidence="1 10">Belongs to the amidase family. GatA subfamily.</text>
</comment>
<evidence type="ECO:0000256" key="9">
    <source>
        <dbReference type="ARBA" id="ARBA00047407"/>
    </source>
</evidence>
<keyword evidence="14" id="KW-1185">Reference proteome</keyword>
<dbReference type="PANTHER" id="PTHR11895:SF151">
    <property type="entry name" value="GLUTAMYL-TRNA(GLN) AMIDOTRANSFERASE SUBUNIT A"/>
    <property type="match status" value="1"/>
</dbReference>
<dbReference type="GO" id="GO:0030956">
    <property type="term" value="C:glutamyl-tRNA(Gln) amidotransferase complex"/>
    <property type="evidence" value="ECO:0007669"/>
    <property type="project" value="InterPro"/>
</dbReference>
<evidence type="ECO:0000256" key="6">
    <source>
        <dbReference type="ARBA" id="ARBA00022741"/>
    </source>
</evidence>
<evidence type="ECO:0000313" key="13">
    <source>
        <dbReference type="EMBL" id="EES53581.1"/>
    </source>
</evidence>
<keyword evidence="5 10" id="KW-0436">Ligase</keyword>
<dbReference type="AlphaFoldDB" id="C6HUX0"/>
<keyword evidence="6 10" id="KW-0547">Nucleotide-binding</keyword>
<dbReference type="HAMAP" id="MF_00120">
    <property type="entry name" value="GatA"/>
    <property type="match status" value="1"/>
</dbReference>
<feature type="region of interest" description="Disordered" evidence="11">
    <location>
        <begin position="133"/>
        <end position="157"/>
    </location>
</feature>
<organism evidence="13 14">
    <name type="scientific">Leptospirillum ferrodiazotrophum</name>
    <dbReference type="NCBI Taxonomy" id="412449"/>
    <lineage>
        <taxon>Bacteria</taxon>
        <taxon>Pseudomonadati</taxon>
        <taxon>Nitrospirota</taxon>
        <taxon>Nitrospiria</taxon>
        <taxon>Nitrospirales</taxon>
        <taxon>Nitrospiraceae</taxon>
        <taxon>Leptospirillum</taxon>
    </lineage>
</organism>
<name>C6HUX0_9BACT</name>
<dbReference type="InterPro" id="IPR023631">
    <property type="entry name" value="Amidase_dom"/>
</dbReference>
<dbReference type="InterPro" id="IPR020556">
    <property type="entry name" value="Amidase_CS"/>
</dbReference>
<evidence type="ECO:0000256" key="3">
    <source>
        <dbReference type="ARBA" id="ARBA00012739"/>
    </source>
</evidence>
<reference evidence="13 14" key="1">
    <citation type="journal article" date="2009" name="Appl. Environ. Microbiol.">
        <title>Community genomic and proteomic analyses of chemoautotrophic iron-oxidizing "Leptospirillum rubarum" (Group II) and "Leptospirillum ferrodiazotrophum" (Group III) bacteria in acid mine drainage biofilms.</title>
        <authorList>
            <person name="Goltsman D.S."/>
            <person name="Denef V.J."/>
            <person name="Singer S.W."/>
            <person name="VerBerkmoes N.C."/>
            <person name="Lefsrud M."/>
            <person name="Mueller R.S."/>
            <person name="Dick G.J."/>
            <person name="Sun C.L."/>
            <person name="Wheeler K.E."/>
            <person name="Zemla A."/>
            <person name="Baker B.J."/>
            <person name="Hauser L."/>
            <person name="Land M."/>
            <person name="Shah M.B."/>
            <person name="Thelen M.P."/>
            <person name="Hettich R.L."/>
            <person name="Banfield J.F."/>
        </authorList>
    </citation>
    <scope>NUCLEOTIDE SEQUENCE [LARGE SCALE GENOMIC DNA]</scope>
</reference>
<comment type="function">
    <text evidence="10">Allows the formation of correctly charged Gln-tRNA(Gln) through the transamidation of misacylated Glu-tRNA(Gln) in organisms which lack glutaminyl-tRNA synthetase. The reaction takes place in the presence of glutamine and ATP through an activated gamma-phospho-Glu-tRNA(Gln).</text>
</comment>
<dbReference type="SUPFAM" id="SSF75304">
    <property type="entry name" value="Amidase signature (AS) enzymes"/>
    <property type="match status" value="1"/>
</dbReference>
<dbReference type="PROSITE" id="PS00571">
    <property type="entry name" value="AMIDASES"/>
    <property type="match status" value="1"/>
</dbReference>
<evidence type="ECO:0000313" key="14">
    <source>
        <dbReference type="Proteomes" id="UP000009374"/>
    </source>
</evidence>
<feature type="active site" description="Charge relay system" evidence="10">
    <location>
        <position position="79"/>
    </location>
</feature>